<feature type="domain" description="NodB homology" evidence="5">
    <location>
        <begin position="21"/>
        <end position="261"/>
    </location>
</feature>
<evidence type="ECO:0000256" key="1">
    <source>
        <dbReference type="ARBA" id="ARBA00003236"/>
    </source>
</evidence>
<proteinExistence type="inferred from homology"/>
<evidence type="ECO:0000313" key="7">
    <source>
        <dbReference type="Proteomes" id="UP001237448"/>
    </source>
</evidence>
<name>A0ABU0FIM3_9HYPH</name>
<dbReference type="PANTHER" id="PTHR47561:SF1">
    <property type="entry name" value="POLYSACCHARIDE DEACETYLASE FAMILY PROTEIN (AFU_ORTHOLOGUE AFUA_6G05030)"/>
    <property type="match status" value="1"/>
</dbReference>
<dbReference type="InterPro" id="IPR037950">
    <property type="entry name" value="PgdA-like"/>
</dbReference>
<comment type="caution">
    <text evidence="6">The sequence shown here is derived from an EMBL/GenBank/DDBJ whole genome shotgun (WGS) entry which is preliminary data.</text>
</comment>
<evidence type="ECO:0000256" key="3">
    <source>
        <dbReference type="ARBA" id="ARBA00020071"/>
    </source>
</evidence>
<dbReference type="Pfam" id="PF01522">
    <property type="entry name" value="Polysacc_deac_1"/>
    <property type="match status" value="1"/>
</dbReference>
<dbReference type="SUPFAM" id="SSF88713">
    <property type="entry name" value="Glycoside hydrolase/deacetylase"/>
    <property type="match status" value="1"/>
</dbReference>
<dbReference type="Proteomes" id="UP001237448">
    <property type="component" value="Unassembled WGS sequence"/>
</dbReference>
<evidence type="ECO:0000256" key="2">
    <source>
        <dbReference type="ARBA" id="ARBA00010973"/>
    </source>
</evidence>
<dbReference type="PANTHER" id="PTHR47561">
    <property type="entry name" value="POLYSACCHARIDE DEACETYLASE FAMILY PROTEIN (AFU_ORTHOLOGUE AFUA_6G05030)"/>
    <property type="match status" value="1"/>
</dbReference>
<comment type="function">
    <text evidence="1">Is involved in generating a small heat-stable compound (Nod), an acylated oligomer of N-acetylglucosamine, that stimulates mitosis in various plant protoplasts.</text>
</comment>
<evidence type="ECO:0000313" key="6">
    <source>
        <dbReference type="EMBL" id="MDQ0394466.1"/>
    </source>
</evidence>
<keyword evidence="7" id="KW-1185">Reference proteome</keyword>
<dbReference type="RefSeq" id="WP_307431538.1">
    <property type="nucleotide sequence ID" value="NZ_JAUSVK010000001.1"/>
</dbReference>
<dbReference type="CDD" id="cd10938">
    <property type="entry name" value="CE4_HpPgdA_like"/>
    <property type="match status" value="1"/>
</dbReference>
<sequence>MTDPLSVCLTFDLDAMSAWIGSMGSRNPSMISRGEFALVAVPRLLELLARHEVSATFCVPGHTVCAFPDLIRSIKDAGHEFGHHGWVHENPAKFDRDGEKRILELGLKAFERVGVRPLGYRSPAWDFSENTVELLEEFGFLYDSSCMGHDFYPYYLRKRDQWTLDDPYVFGPTTGLVELPVTWGLDDYPAFEYVPGVNTGYSNPADVEAIWWADFDYALKNCPGGVYTLTMHPEFIGRAHRLVMLDRLVGRMKEQAGVRFTTLGAYAGAWKAANPVDAWKAKNPLRTGAGAIASL</sequence>
<gene>
    <name evidence="6" type="ORF">J3R73_004258</name>
</gene>
<evidence type="ECO:0000256" key="4">
    <source>
        <dbReference type="ARBA" id="ARBA00032976"/>
    </source>
</evidence>
<comment type="similarity">
    <text evidence="2">Belongs to the polysaccharide deacetylase family.</text>
</comment>
<dbReference type="PROSITE" id="PS51677">
    <property type="entry name" value="NODB"/>
    <property type="match status" value="1"/>
</dbReference>
<dbReference type="InterPro" id="IPR011330">
    <property type="entry name" value="Glyco_hydro/deAcase_b/a-brl"/>
</dbReference>
<dbReference type="EMBL" id="JAUSVK010000001">
    <property type="protein sequence ID" value="MDQ0394466.1"/>
    <property type="molecule type" value="Genomic_DNA"/>
</dbReference>
<protein>
    <recommendedName>
        <fullName evidence="3">Chitooligosaccharide deacetylase</fullName>
    </recommendedName>
    <alternativeName>
        <fullName evidence="4">Nodulation protein B</fullName>
    </alternativeName>
</protein>
<organism evidence="6 7">
    <name type="scientific">Labrys monachus</name>
    <dbReference type="NCBI Taxonomy" id="217067"/>
    <lineage>
        <taxon>Bacteria</taxon>
        <taxon>Pseudomonadati</taxon>
        <taxon>Pseudomonadota</taxon>
        <taxon>Alphaproteobacteria</taxon>
        <taxon>Hyphomicrobiales</taxon>
        <taxon>Xanthobacteraceae</taxon>
        <taxon>Labrys</taxon>
    </lineage>
</organism>
<accession>A0ABU0FIM3</accession>
<dbReference type="InterPro" id="IPR002509">
    <property type="entry name" value="NODB_dom"/>
</dbReference>
<evidence type="ECO:0000259" key="5">
    <source>
        <dbReference type="PROSITE" id="PS51677"/>
    </source>
</evidence>
<reference evidence="6 7" key="1">
    <citation type="submission" date="2023-07" db="EMBL/GenBank/DDBJ databases">
        <title>Genomic Encyclopedia of Type Strains, Phase IV (KMG-IV): sequencing the most valuable type-strain genomes for metagenomic binning, comparative biology and taxonomic classification.</title>
        <authorList>
            <person name="Goeker M."/>
        </authorList>
    </citation>
    <scope>NUCLEOTIDE SEQUENCE [LARGE SCALE GENOMIC DNA]</scope>
    <source>
        <strain evidence="6 7">DSM 5896</strain>
    </source>
</reference>
<dbReference type="Gene3D" id="3.20.20.370">
    <property type="entry name" value="Glycoside hydrolase/deacetylase"/>
    <property type="match status" value="1"/>
</dbReference>